<comment type="caution">
    <text evidence="2">The sequence shown here is derived from an EMBL/GenBank/DDBJ whole genome shotgun (WGS) entry which is preliminary data.</text>
</comment>
<evidence type="ECO:0008006" key="4">
    <source>
        <dbReference type="Google" id="ProtNLM"/>
    </source>
</evidence>
<organism evidence="2 3">
    <name type="scientific">Clostridium muellerianum</name>
    <dbReference type="NCBI Taxonomy" id="2716538"/>
    <lineage>
        <taxon>Bacteria</taxon>
        <taxon>Bacillati</taxon>
        <taxon>Bacillota</taxon>
        <taxon>Clostridia</taxon>
        <taxon>Eubacteriales</taxon>
        <taxon>Clostridiaceae</taxon>
        <taxon>Clostridium</taxon>
    </lineage>
</organism>
<dbReference type="SUPFAM" id="SSF69304">
    <property type="entry name" value="Tricorn protease N-terminal domain"/>
    <property type="match status" value="1"/>
</dbReference>
<dbReference type="PROSITE" id="PS51257">
    <property type="entry name" value="PROKAR_LIPOPROTEIN"/>
    <property type="match status" value="1"/>
</dbReference>
<keyword evidence="1" id="KW-0732">Signal</keyword>
<feature type="chain" id="PRO_5031033363" description="Lipoprotein" evidence="1">
    <location>
        <begin position="26"/>
        <end position="358"/>
    </location>
</feature>
<dbReference type="Proteomes" id="UP000537131">
    <property type="component" value="Unassembled WGS sequence"/>
</dbReference>
<evidence type="ECO:0000313" key="2">
    <source>
        <dbReference type="EMBL" id="NMM61397.1"/>
    </source>
</evidence>
<keyword evidence="3" id="KW-1185">Reference proteome</keyword>
<evidence type="ECO:0000256" key="1">
    <source>
        <dbReference type="SAM" id="SignalP"/>
    </source>
</evidence>
<accession>A0A7Y0HM92</accession>
<name>A0A7Y0HM92_9CLOT</name>
<feature type="signal peptide" evidence="1">
    <location>
        <begin position="1"/>
        <end position="25"/>
    </location>
</feature>
<gene>
    <name evidence="2" type="ORF">HBE96_01515</name>
</gene>
<protein>
    <recommendedName>
        <fullName evidence="4">Lipoprotein</fullName>
    </recommendedName>
</protein>
<sequence length="358" mass="41031">MKFWFKTVILITTFLIGLTFTSCSAKKDTKVEVDNIPKYSEVTVLENSNGSFNAFRVQDKTLNSIGTADNIREMSYNIKSSVYAQSINVLNGENSNKNVIDINASGKRTQLKDFYSAIDLKLSDSGSKLAFRTFKSNSLESAEGMKVYDIKNNKYLKLKSEVLISGNLYQWIDENRIIYYGSIEGQKNSQKIYVYDFNKDKEEVYLNDINGTCIYFIAMKNGILILSRQRDTQQLYYYNIEDKISKNISNNISEIYKSITKYKDGEVFFLGSEEGQTNALYMFSNADFTLKRVTYDFPKNIDISSGLAVDSQENVYFCGMENAEENNKKDVFMYDRKEGSLNLISTEEGNYSVYSETK</sequence>
<reference evidence="2 3" key="1">
    <citation type="submission" date="2020-06" db="EMBL/GenBank/DDBJ databases">
        <title>Complete Genome Sequence of Clostridium muelleri sp. nov. P21T, an Acid-Alcohol Producing Acetogen Isolated from Old Hay.</title>
        <authorList>
            <person name="Duncan K.E."/>
            <person name="Tanner R.S."/>
        </authorList>
    </citation>
    <scope>NUCLEOTIDE SEQUENCE [LARGE SCALE GENOMIC DNA]</scope>
    <source>
        <strain evidence="2 3">P21</strain>
    </source>
</reference>
<dbReference type="EMBL" id="JABBNI010000004">
    <property type="protein sequence ID" value="NMM61397.1"/>
    <property type="molecule type" value="Genomic_DNA"/>
</dbReference>
<evidence type="ECO:0000313" key="3">
    <source>
        <dbReference type="Proteomes" id="UP000537131"/>
    </source>
</evidence>
<dbReference type="AlphaFoldDB" id="A0A7Y0HM92"/>
<proteinExistence type="predicted"/>
<dbReference type="RefSeq" id="WP_169296005.1">
    <property type="nucleotide sequence ID" value="NZ_JABBNI010000004.1"/>
</dbReference>